<feature type="domain" description="DUF6199" evidence="3">
    <location>
        <begin position="5"/>
        <end position="65"/>
    </location>
</feature>
<evidence type="ECO:0000313" key="5">
    <source>
        <dbReference type="Proteomes" id="UP000549913"/>
    </source>
</evidence>
<dbReference type="Proteomes" id="UP000549913">
    <property type="component" value="Unassembled WGS sequence"/>
</dbReference>
<keyword evidence="2" id="KW-1133">Transmembrane helix</keyword>
<reference evidence="4 5" key="1">
    <citation type="submission" date="2020-07" db="EMBL/GenBank/DDBJ databases">
        <title>Sequencing the genomes of 1000 actinobacteria strains.</title>
        <authorList>
            <person name="Klenk H.-P."/>
        </authorList>
    </citation>
    <scope>NUCLEOTIDE SEQUENCE [LARGE SCALE GENOMIC DNA]</scope>
    <source>
        <strain evidence="4 5">DSM 26474</strain>
    </source>
</reference>
<dbReference type="InterPro" id="IPR045679">
    <property type="entry name" value="DUF6199"/>
</dbReference>
<evidence type="ECO:0000313" key="4">
    <source>
        <dbReference type="EMBL" id="NYD71044.1"/>
    </source>
</evidence>
<feature type="compositionally biased region" description="Pro residues" evidence="1">
    <location>
        <begin position="231"/>
        <end position="240"/>
    </location>
</feature>
<proteinExistence type="predicted"/>
<name>A0A852SQL9_9MICO</name>
<evidence type="ECO:0000259" key="3">
    <source>
        <dbReference type="Pfam" id="PF19701"/>
    </source>
</evidence>
<dbReference type="Pfam" id="PF19701">
    <property type="entry name" value="DUF6199"/>
    <property type="match status" value="1"/>
</dbReference>
<feature type="transmembrane region" description="Helical" evidence="2">
    <location>
        <begin position="51"/>
        <end position="69"/>
    </location>
</feature>
<comment type="caution">
    <text evidence="4">The sequence shown here is derived from an EMBL/GenBank/DDBJ whole genome shotgun (WGS) entry which is preliminary data.</text>
</comment>
<organism evidence="4 5">
    <name type="scientific">Herbiconiux flava</name>
    <dbReference type="NCBI Taxonomy" id="881268"/>
    <lineage>
        <taxon>Bacteria</taxon>
        <taxon>Bacillati</taxon>
        <taxon>Actinomycetota</taxon>
        <taxon>Actinomycetes</taxon>
        <taxon>Micrococcales</taxon>
        <taxon>Microbacteriaceae</taxon>
        <taxon>Herbiconiux</taxon>
    </lineage>
</organism>
<sequence length="249" mass="26151">MLYLLAAVIALAGLWCLLAPPRAMLFGSRWQLADGDKAMPSAAWIAYTRGSGVVLLIVAVVLVIVTLVTQGQSRDRASLKEAWEIGRYLSSDELEIDLDPEVREVSSVQSTIGGYSGETQGLRVYRSAVVGVDPVGDIGDVDEGDLLVAVIAGGCRPGPVLVTETETTVTAAVTGIGFEVLDEPVTCGGDSLRFGDPDAEDLLIVRIPLASPLGDRTLVLPDPPQRDRTPRPIPGLPALPTPTSTAPAS</sequence>
<keyword evidence="2" id="KW-0472">Membrane</keyword>
<keyword evidence="5" id="KW-1185">Reference proteome</keyword>
<accession>A0A852SQL9</accession>
<keyword evidence="2" id="KW-0812">Transmembrane</keyword>
<feature type="region of interest" description="Disordered" evidence="1">
    <location>
        <begin position="215"/>
        <end position="249"/>
    </location>
</feature>
<dbReference type="AlphaFoldDB" id="A0A852SQL9"/>
<dbReference type="EMBL" id="JACCBM010000001">
    <property type="protein sequence ID" value="NYD71044.1"/>
    <property type="molecule type" value="Genomic_DNA"/>
</dbReference>
<evidence type="ECO:0000256" key="2">
    <source>
        <dbReference type="SAM" id="Phobius"/>
    </source>
</evidence>
<evidence type="ECO:0000256" key="1">
    <source>
        <dbReference type="SAM" id="MobiDB-lite"/>
    </source>
</evidence>
<dbReference type="RefSeq" id="WP_179548072.1">
    <property type="nucleotide sequence ID" value="NZ_BSEW01000002.1"/>
</dbReference>
<gene>
    <name evidence="4" type="ORF">BJ984_002202</name>
</gene>
<protein>
    <recommendedName>
        <fullName evidence="3">DUF6199 domain-containing protein</fullName>
    </recommendedName>
</protein>